<proteinExistence type="predicted"/>
<organism evidence="2 3">
    <name type="scientific">Amylibacter marinus</name>
    <dbReference type="NCBI Taxonomy" id="1475483"/>
    <lineage>
        <taxon>Bacteria</taxon>
        <taxon>Pseudomonadati</taxon>
        <taxon>Pseudomonadota</taxon>
        <taxon>Alphaproteobacteria</taxon>
        <taxon>Rhodobacterales</taxon>
        <taxon>Paracoccaceae</taxon>
        <taxon>Amylibacter</taxon>
    </lineage>
</organism>
<dbReference type="Pfam" id="PF06764">
    <property type="entry name" value="DUF1223"/>
    <property type="match status" value="1"/>
</dbReference>
<dbReference type="EMBL" id="BSNN01000002">
    <property type="protein sequence ID" value="GLQ34708.1"/>
    <property type="molecule type" value="Genomic_DNA"/>
</dbReference>
<evidence type="ECO:0000313" key="2">
    <source>
        <dbReference type="EMBL" id="GLQ34708.1"/>
    </source>
</evidence>
<dbReference type="SUPFAM" id="SSF52833">
    <property type="entry name" value="Thioredoxin-like"/>
    <property type="match status" value="1"/>
</dbReference>
<feature type="signal peptide" evidence="1">
    <location>
        <begin position="1"/>
        <end position="21"/>
    </location>
</feature>
<dbReference type="PANTHER" id="PTHR36057">
    <property type="match status" value="1"/>
</dbReference>
<evidence type="ECO:0000256" key="1">
    <source>
        <dbReference type="SAM" id="SignalP"/>
    </source>
</evidence>
<sequence>MNFFKTLASAAVLATATAAQADDTMIVVELFTSQGCSSCPPADEILRKLSKHDDVIALSMHVDYWDYLGWKDQFAIAKFGERQARYNAQIIKRSRRVTPQMIFNGVAEVAGGSGRSVSRINQAVKALRNQHEAADVSWTQKGNTIKVSLASNAGELGRAVLNLVEYSPMETVKIKRGENAGRTISYVNTVKSFTRVGNWDGKSNSTVSFDLPKTGDYALIVQGYNAGPVFAARKLAGSGS</sequence>
<comment type="caution">
    <text evidence="2">The sequence shown here is derived from an EMBL/GenBank/DDBJ whole genome shotgun (WGS) entry which is preliminary data.</text>
</comment>
<dbReference type="InterPro" id="IPR036249">
    <property type="entry name" value="Thioredoxin-like_sf"/>
</dbReference>
<protein>
    <recommendedName>
        <fullName evidence="4">DUF1223 domain-containing protein</fullName>
    </recommendedName>
</protein>
<gene>
    <name evidence="2" type="ORF">GCM10007939_09910</name>
</gene>
<dbReference type="Proteomes" id="UP001156694">
    <property type="component" value="Unassembled WGS sequence"/>
</dbReference>
<dbReference type="PANTHER" id="PTHR36057:SF1">
    <property type="entry name" value="LIPOPROTEIN LIPID ATTACHMENT SITE-LIKE PROTEIN, PUTATIVE (DUF1223)-RELATED"/>
    <property type="match status" value="1"/>
</dbReference>
<dbReference type="InterPro" id="IPR010634">
    <property type="entry name" value="DUF1223"/>
</dbReference>
<evidence type="ECO:0000313" key="3">
    <source>
        <dbReference type="Proteomes" id="UP001156694"/>
    </source>
</evidence>
<feature type="chain" id="PRO_5046573552" description="DUF1223 domain-containing protein" evidence="1">
    <location>
        <begin position="22"/>
        <end position="240"/>
    </location>
</feature>
<evidence type="ECO:0008006" key="4">
    <source>
        <dbReference type="Google" id="ProtNLM"/>
    </source>
</evidence>
<reference evidence="3" key="1">
    <citation type="journal article" date="2019" name="Int. J. Syst. Evol. Microbiol.">
        <title>The Global Catalogue of Microorganisms (GCM) 10K type strain sequencing project: providing services to taxonomists for standard genome sequencing and annotation.</title>
        <authorList>
            <consortium name="The Broad Institute Genomics Platform"/>
            <consortium name="The Broad Institute Genome Sequencing Center for Infectious Disease"/>
            <person name="Wu L."/>
            <person name="Ma J."/>
        </authorList>
    </citation>
    <scope>NUCLEOTIDE SEQUENCE [LARGE SCALE GENOMIC DNA]</scope>
    <source>
        <strain evidence="3">NBRC 110140</strain>
    </source>
</reference>
<accession>A0ABQ5VUC7</accession>
<keyword evidence="3" id="KW-1185">Reference proteome</keyword>
<keyword evidence="1" id="KW-0732">Signal</keyword>
<name>A0ABQ5VUC7_9RHOB</name>
<dbReference type="RefSeq" id="WP_284376619.1">
    <property type="nucleotide sequence ID" value="NZ_BSNN01000002.1"/>
</dbReference>